<protein>
    <recommendedName>
        <fullName evidence="3">CRISPR-associated protein Csx10</fullName>
    </recommendedName>
</protein>
<evidence type="ECO:0000313" key="1">
    <source>
        <dbReference type="EMBL" id="RPE63063.1"/>
    </source>
</evidence>
<dbReference type="EMBL" id="RKQL01000007">
    <property type="protein sequence ID" value="RPE63063.1"/>
    <property type="molecule type" value="Genomic_DNA"/>
</dbReference>
<evidence type="ECO:0008006" key="3">
    <source>
        <dbReference type="Google" id="ProtNLM"/>
    </source>
</evidence>
<organism evidence="1 2">
    <name type="scientific">Tibeticola sediminis</name>
    <dbReference type="NCBI Taxonomy" id="1917811"/>
    <lineage>
        <taxon>Bacteria</taxon>
        <taxon>Pseudomonadati</taxon>
        <taxon>Pseudomonadota</taxon>
        <taxon>Betaproteobacteria</taxon>
        <taxon>Burkholderiales</taxon>
        <taxon>Comamonadaceae</taxon>
        <taxon>Tibeticola</taxon>
    </lineage>
</organism>
<accession>A0A3N4TWY5</accession>
<proteinExistence type="predicted"/>
<comment type="caution">
    <text evidence="1">The sequence shown here is derived from an EMBL/GenBank/DDBJ whole genome shotgun (WGS) entry which is preliminary data.</text>
</comment>
<gene>
    <name evidence="1" type="ORF">EDC62_2528</name>
</gene>
<reference evidence="1 2" key="1">
    <citation type="submission" date="2018-11" db="EMBL/GenBank/DDBJ databases">
        <title>Genomic Encyclopedia of Type Strains, Phase IV (KMG-IV): sequencing the most valuable type-strain genomes for metagenomic binning, comparative biology and taxonomic classification.</title>
        <authorList>
            <person name="Goeker M."/>
        </authorList>
    </citation>
    <scope>NUCLEOTIDE SEQUENCE [LARGE SCALE GENOMIC DNA]</scope>
    <source>
        <strain evidence="1 2">DSM 101684</strain>
    </source>
</reference>
<keyword evidence="2" id="KW-1185">Reference proteome</keyword>
<dbReference type="AlphaFoldDB" id="A0A3N4TWY5"/>
<dbReference type="RefSeq" id="WP_124224159.1">
    <property type="nucleotide sequence ID" value="NZ_RKQL01000007.1"/>
</dbReference>
<dbReference type="OrthoDB" id="1016065at2"/>
<sequence length="504" mass="55787">MNTLRQTLEITLLDDCVFSERAATEGAHDTLDRIPGSALLGAAAAQLYAQLSPDQAYAVFHSGRLRFGDGLPETHGGVAWPVPMCWHYDKNHKPKEGPSVFNLLQSGSDSQQPKIQFKQLREGYVSASGRWIKPTRNYRMKTAISPTTGRAAEAQLFGYSALQRGQRFIAPIEADADFDPALFARITQVLQGQLFLGRSRSAEYGRVRIEHRTREHAELPGPVDGRALTLWLLSDLAPCNAHGQPTLELDVAGLGLPAGSRIDWAKTFTRSRRYSPWNAKRHGFDSERQVLMAGGVIYIELPEGTDTPALAAQLSRGIGLHREAGLGRVWVNPPLLATEHPAFGAPQAAAVTQPPAVPRPDHPLIEWLSRQTSTSREAIDARVHKITEAYHEAIEAARREKGYPDYATDFYPSRSQWGSVLEAARARDGQDLYRALFQSNDAVIKRTGKGWNLEVALAAGQSPRGPLADWLKHYLADPSAQTCDARLVQQLARRLMDDMTKRRN</sequence>
<evidence type="ECO:0000313" key="2">
    <source>
        <dbReference type="Proteomes" id="UP000272193"/>
    </source>
</evidence>
<name>A0A3N4TWY5_9BURK</name>
<dbReference type="Proteomes" id="UP000272193">
    <property type="component" value="Unassembled WGS sequence"/>
</dbReference>